<protein>
    <submittedName>
        <fullName evidence="1">Uncharacterized protein</fullName>
    </submittedName>
</protein>
<dbReference type="KEGG" id="shp:Sput200_2594"/>
<dbReference type="HOGENOM" id="CLU_908034_0_0_6"/>
<organism evidence="1 2">
    <name type="scientific">Shewanella putrefaciens (strain 200)</name>
    <dbReference type="NCBI Taxonomy" id="399804"/>
    <lineage>
        <taxon>Bacteria</taxon>
        <taxon>Pseudomonadati</taxon>
        <taxon>Pseudomonadota</taxon>
        <taxon>Gammaproteobacteria</taxon>
        <taxon>Alteromonadales</taxon>
        <taxon>Shewanellaceae</taxon>
        <taxon>Shewanella</taxon>
    </lineage>
</organism>
<dbReference type="OrthoDB" id="6396181at2"/>
<dbReference type="EMBL" id="CP002457">
    <property type="protein sequence ID" value="ADV55025.1"/>
    <property type="molecule type" value="Genomic_DNA"/>
</dbReference>
<accession>E6XS70</accession>
<sequence>MLRTRVLMEKVCAYAGIAVKGYQCERLFEPGTITRKDDGTRMRSCKWDRYLLGTHSPSPQTLRKIYGHMSPSQAKALQVFYEHPMWVALAEGPLDADYWQRFYQSLPLSIQQLIFKRNTSGSQPKSLKIIRDSTVQGLLRIWNHDAFACLIALCRDKSITVDFQAQQSLSFAVHKYVQYLLISDFSHIPMLLWTYFEQVIVEDSRLSKCDLDLWQGGFEQTFCYAQAMLSFLLAAEDLGIVGSFKSQQLFLYWKLQGNTQLINQELAQAFSDPHGVLPESKSGLNWLIATMNKHLAKHQQVSIRH</sequence>
<dbReference type="Proteomes" id="UP000008209">
    <property type="component" value="Chromosome"/>
</dbReference>
<name>E6XS70_SHEP2</name>
<reference evidence="1 2" key="1">
    <citation type="submission" date="2011-01" db="EMBL/GenBank/DDBJ databases">
        <title>Complete sequence of Shewanella putrefaciens 200.</title>
        <authorList>
            <consortium name="US DOE Joint Genome Institute"/>
            <person name="Lucas S."/>
            <person name="Copeland A."/>
            <person name="Lapidus A."/>
            <person name="Cheng J.-F."/>
            <person name="Bruce D."/>
            <person name="Goodwin L."/>
            <person name="Pitluck S."/>
            <person name="Munk A.C."/>
            <person name="Detter J.C."/>
            <person name="Han C."/>
            <person name="Tapia R."/>
            <person name="Land M."/>
            <person name="Hauser L."/>
            <person name="Chang Y.-J."/>
            <person name="Jeffries C."/>
            <person name="Kyrpides N."/>
            <person name="Ivanova N."/>
            <person name="Mikhailova N."/>
            <person name="Kolker E."/>
            <person name="Lawrence C."/>
            <person name="McCue L.A."/>
            <person name="DiChristina T."/>
            <person name="Nealson K."/>
            <person name="Fredrickson J.K."/>
            <person name="Woyke T."/>
        </authorList>
    </citation>
    <scope>NUCLEOTIDE SEQUENCE [LARGE SCALE GENOMIC DNA]</scope>
    <source>
        <strain evidence="1 2">200</strain>
    </source>
</reference>
<dbReference type="AlphaFoldDB" id="E6XS70"/>
<evidence type="ECO:0000313" key="1">
    <source>
        <dbReference type="EMBL" id="ADV55025.1"/>
    </source>
</evidence>
<evidence type="ECO:0000313" key="2">
    <source>
        <dbReference type="Proteomes" id="UP000008209"/>
    </source>
</evidence>
<dbReference type="PATRIC" id="fig|399804.5.peg.2695"/>
<gene>
    <name evidence="1" type="ordered locus">Sput200_2594</name>
</gene>
<proteinExistence type="predicted"/>